<reference evidence="2" key="1">
    <citation type="submission" date="2025-08" db="UniProtKB">
        <authorList>
            <consortium name="RefSeq"/>
        </authorList>
    </citation>
    <scope>IDENTIFICATION</scope>
    <source>
        <tissue evidence="2">Testes</tissue>
    </source>
</reference>
<evidence type="ECO:0000313" key="1">
    <source>
        <dbReference type="Proteomes" id="UP000694865"/>
    </source>
</evidence>
<accession>A0ABM0LXZ1</accession>
<proteinExistence type="predicted"/>
<evidence type="ECO:0000313" key="2">
    <source>
        <dbReference type="RefSeq" id="XP_006812632.1"/>
    </source>
</evidence>
<name>A0ABM0LXZ1_SACKO</name>
<sequence>MFKKLLERITKVMGQAHTTVHENLLKYGGILGQLTVLRYQDFLHAICELNEIAGTLHDSQGKKLQFEVKRGTDNTVLWKSTVRVRCKKLNNENQVELTRIMNLHQFVQLYNSITRCVTSSHDEESQAQEGTSQMLTGPLEASAILKTNVNHHQCPICRQEIKNKEEPWVLPEKPDDEEVAKYLIGVADKMGHQEPNVRPV</sequence>
<dbReference type="GeneID" id="102810149"/>
<protein>
    <submittedName>
        <fullName evidence="2">RING finger protein 141-like isoform X2</fullName>
    </submittedName>
</protein>
<gene>
    <name evidence="2" type="primary">LOC102810149</name>
</gene>
<dbReference type="RefSeq" id="XP_006812632.1">
    <property type="nucleotide sequence ID" value="XM_006812569.1"/>
</dbReference>
<keyword evidence="1" id="KW-1185">Reference proteome</keyword>
<dbReference type="Proteomes" id="UP000694865">
    <property type="component" value="Unplaced"/>
</dbReference>
<organism evidence="1 2">
    <name type="scientific">Saccoglossus kowalevskii</name>
    <name type="common">Acorn worm</name>
    <dbReference type="NCBI Taxonomy" id="10224"/>
    <lineage>
        <taxon>Eukaryota</taxon>
        <taxon>Metazoa</taxon>
        <taxon>Hemichordata</taxon>
        <taxon>Enteropneusta</taxon>
        <taxon>Harrimaniidae</taxon>
        <taxon>Saccoglossus</taxon>
    </lineage>
</organism>